<proteinExistence type="predicted"/>
<dbReference type="EMBL" id="ML210187">
    <property type="protein sequence ID" value="TFK25330.1"/>
    <property type="molecule type" value="Genomic_DNA"/>
</dbReference>
<name>A0A5C3KYR4_COPMA</name>
<dbReference type="AlphaFoldDB" id="A0A5C3KYR4"/>
<keyword evidence="2" id="KW-1185">Reference proteome</keyword>
<reference evidence="1 2" key="1">
    <citation type="journal article" date="2019" name="Nat. Ecol. Evol.">
        <title>Megaphylogeny resolves global patterns of mushroom evolution.</title>
        <authorList>
            <person name="Varga T."/>
            <person name="Krizsan K."/>
            <person name="Foldi C."/>
            <person name="Dima B."/>
            <person name="Sanchez-Garcia M."/>
            <person name="Sanchez-Ramirez S."/>
            <person name="Szollosi G.J."/>
            <person name="Szarkandi J.G."/>
            <person name="Papp V."/>
            <person name="Albert L."/>
            <person name="Andreopoulos W."/>
            <person name="Angelini C."/>
            <person name="Antonin V."/>
            <person name="Barry K.W."/>
            <person name="Bougher N.L."/>
            <person name="Buchanan P."/>
            <person name="Buyck B."/>
            <person name="Bense V."/>
            <person name="Catcheside P."/>
            <person name="Chovatia M."/>
            <person name="Cooper J."/>
            <person name="Damon W."/>
            <person name="Desjardin D."/>
            <person name="Finy P."/>
            <person name="Geml J."/>
            <person name="Haridas S."/>
            <person name="Hughes K."/>
            <person name="Justo A."/>
            <person name="Karasinski D."/>
            <person name="Kautmanova I."/>
            <person name="Kiss B."/>
            <person name="Kocsube S."/>
            <person name="Kotiranta H."/>
            <person name="LaButti K.M."/>
            <person name="Lechner B.E."/>
            <person name="Liimatainen K."/>
            <person name="Lipzen A."/>
            <person name="Lukacs Z."/>
            <person name="Mihaltcheva S."/>
            <person name="Morgado L.N."/>
            <person name="Niskanen T."/>
            <person name="Noordeloos M.E."/>
            <person name="Ohm R.A."/>
            <person name="Ortiz-Santana B."/>
            <person name="Ovrebo C."/>
            <person name="Racz N."/>
            <person name="Riley R."/>
            <person name="Savchenko A."/>
            <person name="Shiryaev A."/>
            <person name="Soop K."/>
            <person name="Spirin V."/>
            <person name="Szebenyi C."/>
            <person name="Tomsovsky M."/>
            <person name="Tulloss R.E."/>
            <person name="Uehling J."/>
            <person name="Grigoriev I.V."/>
            <person name="Vagvolgyi C."/>
            <person name="Papp T."/>
            <person name="Martin F.M."/>
            <person name="Miettinen O."/>
            <person name="Hibbett D.S."/>
            <person name="Nagy L.G."/>
        </authorList>
    </citation>
    <scope>NUCLEOTIDE SEQUENCE [LARGE SCALE GENOMIC DNA]</scope>
    <source>
        <strain evidence="1 2">CBS 121175</strain>
    </source>
</reference>
<gene>
    <name evidence="1" type="ORF">FA15DRAFT_703742</name>
</gene>
<evidence type="ECO:0000313" key="1">
    <source>
        <dbReference type="EMBL" id="TFK25330.1"/>
    </source>
</evidence>
<organism evidence="1 2">
    <name type="scientific">Coprinopsis marcescibilis</name>
    <name type="common">Agaric fungus</name>
    <name type="synonym">Psathyrella marcescibilis</name>
    <dbReference type="NCBI Taxonomy" id="230819"/>
    <lineage>
        <taxon>Eukaryota</taxon>
        <taxon>Fungi</taxon>
        <taxon>Dikarya</taxon>
        <taxon>Basidiomycota</taxon>
        <taxon>Agaricomycotina</taxon>
        <taxon>Agaricomycetes</taxon>
        <taxon>Agaricomycetidae</taxon>
        <taxon>Agaricales</taxon>
        <taxon>Agaricineae</taxon>
        <taxon>Psathyrellaceae</taxon>
        <taxon>Coprinopsis</taxon>
    </lineage>
</organism>
<dbReference type="Proteomes" id="UP000307440">
    <property type="component" value="Unassembled WGS sequence"/>
</dbReference>
<sequence>MTQDLLASVDGRCRGLIDFSTLPAMQNIVITYSLESDPSTFTKRTDPILWLVSRLKTFQPHNRLENLKVCIIPDCCEIYDPATHGNAVSENAWRNLDQILSDSPRFKSFKKVTIELLSVNGRKENGELVDDLESLREILDGNLPKMRRAGLLEFELHEYDTEVRNISHH</sequence>
<protein>
    <submittedName>
        <fullName evidence="1">Uncharacterized protein</fullName>
    </submittedName>
</protein>
<accession>A0A5C3KYR4</accession>
<evidence type="ECO:0000313" key="2">
    <source>
        <dbReference type="Proteomes" id="UP000307440"/>
    </source>
</evidence>